<dbReference type="InterPro" id="IPR051786">
    <property type="entry name" value="ASN_synthetase/amidase"/>
</dbReference>
<dbReference type="Gene3D" id="3.40.50.620">
    <property type="entry name" value="HUPs"/>
    <property type="match status" value="1"/>
</dbReference>
<dbReference type="PANTHER" id="PTHR43284:SF1">
    <property type="entry name" value="ASPARAGINE SYNTHETASE"/>
    <property type="match status" value="1"/>
</dbReference>
<keyword evidence="7" id="KW-1185">Reference proteome</keyword>
<dbReference type="Pfam" id="PF00733">
    <property type="entry name" value="Asn_synthase"/>
    <property type="match status" value="1"/>
</dbReference>
<dbReference type="SUPFAM" id="SSF52402">
    <property type="entry name" value="Adenine nucleotide alpha hydrolases-like"/>
    <property type="match status" value="1"/>
</dbReference>
<dbReference type="InterPro" id="IPR001962">
    <property type="entry name" value="Asn_synthase"/>
</dbReference>
<comment type="pathway">
    <text evidence="1">Amino-acid biosynthesis; L-asparagine biosynthesis; L-asparagine from L-aspartate (L-Gln route): step 1/1.</text>
</comment>
<name>A0ABP7IWB9_9ACTN</name>
<gene>
    <name evidence="6" type="ORF">GCM10022242_32070</name>
</gene>
<keyword evidence="3" id="KW-0061">Asparagine biosynthesis</keyword>
<dbReference type="EMBL" id="BAABAH010000013">
    <property type="protein sequence ID" value="GAA3828257.1"/>
    <property type="molecule type" value="Genomic_DNA"/>
</dbReference>
<organism evidence="6 7">
    <name type="scientific">Nocardioides panacisoli</name>
    <dbReference type="NCBI Taxonomy" id="627624"/>
    <lineage>
        <taxon>Bacteria</taxon>
        <taxon>Bacillati</taxon>
        <taxon>Actinomycetota</taxon>
        <taxon>Actinomycetes</taxon>
        <taxon>Propionibacteriales</taxon>
        <taxon>Nocardioidaceae</taxon>
        <taxon>Nocardioides</taxon>
    </lineage>
</organism>
<accession>A0ABP7IWB9</accession>
<evidence type="ECO:0000256" key="2">
    <source>
        <dbReference type="ARBA" id="ARBA00012737"/>
    </source>
</evidence>
<dbReference type="EC" id="6.3.5.4" evidence="2"/>
<keyword evidence="3" id="KW-0028">Amino-acid biosynthesis</keyword>
<evidence type="ECO:0000259" key="5">
    <source>
        <dbReference type="Pfam" id="PF00733"/>
    </source>
</evidence>
<dbReference type="InterPro" id="IPR014729">
    <property type="entry name" value="Rossmann-like_a/b/a_fold"/>
</dbReference>
<evidence type="ECO:0000313" key="6">
    <source>
        <dbReference type="EMBL" id="GAA3828257.1"/>
    </source>
</evidence>
<dbReference type="Proteomes" id="UP001501821">
    <property type="component" value="Unassembled WGS sequence"/>
</dbReference>
<comment type="catalytic activity">
    <reaction evidence="4">
        <text>L-aspartate + L-glutamine + ATP + H2O = L-asparagine + L-glutamate + AMP + diphosphate + H(+)</text>
        <dbReference type="Rhea" id="RHEA:12228"/>
        <dbReference type="ChEBI" id="CHEBI:15377"/>
        <dbReference type="ChEBI" id="CHEBI:15378"/>
        <dbReference type="ChEBI" id="CHEBI:29985"/>
        <dbReference type="ChEBI" id="CHEBI:29991"/>
        <dbReference type="ChEBI" id="CHEBI:30616"/>
        <dbReference type="ChEBI" id="CHEBI:33019"/>
        <dbReference type="ChEBI" id="CHEBI:58048"/>
        <dbReference type="ChEBI" id="CHEBI:58359"/>
        <dbReference type="ChEBI" id="CHEBI:456215"/>
        <dbReference type="EC" id="6.3.5.4"/>
    </reaction>
</comment>
<feature type="domain" description="Asparagine synthetase" evidence="5">
    <location>
        <begin position="121"/>
        <end position="445"/>
    </location>
</feature>
<proteinExistence type="predicted"/>
<dbReference type="PANTHER" id="PTHR43284">
    <property type="entry name" value="ASPARAGINE SYNTHETASE (GLUTAMINE-HYDROLYZING)"/>
    <property type="match status" value="1"/>
</dbReference>
<evidence type="ECO:0000256" key="4">
    <source>
        <dbReference type="ARBA" id="ARBA00048741"/>
    </source>
</evidence>
<comment type="caution">
    <text evidence="6">The sequence shown here is derived from an EMBL/GenBank/DDBJ whole genome shotgun (WGS) entry which is preliminary data.</text>
</comment>
<sequence length="523" mass="57159">MRQGFVAVAARPDGATVVATSPRWEQSGLYAVVDGRLHVALHPRDLIRSLPRPPALNVAKLVDLAVHHDDPAVTIFEGIARVPNGHVLVQEPGGTVTVRRWFEPDVDEDRSIRVREAPRLLRGAVRDAVRVSLPGAGQVTATMSGGLDSSTVAATAAGLLAPEGRSVQAFTHVPIPGTDDPPGAWDADDGPYAEAIARSIDGLSWSPVANTTLTTPLEADRWAMERTWQPAFNPLNQVWFNEIVRRSETLRSPLLLTGGAGNATFSRSSDGVLRTLARRGRVDALLRQVALRHGTGLSWGRAARSVVRETLPARVLAARREQRMRRSGLRPEWIAMLESLPARLDRLSDAARADYERAQAGLGTPDRAAWIDFVRLDGARFGLSQDMSDSVWWSDPLSDPELVATALRMPEEAWLAGGRDRGLARETALGVLPDVVRLRRTWGAQSADGPAWVVGQVPAYQELLERFRASPVVPEILDLELLASVVSPLLTDPDTAVLWQDVYGRAFSLGHFVVWYEDEVLSR</sequence>
<protein>
    <recommendedName>
        <fullName evidence="2">asparagine synthase (glutamine-hydrolyzing)</fullName>
        <ecNumber evidence="2">6.3.5.4</ecNumber>
    </recommendedName>
</protein>
<evidence type="ECO:0000256" key="3">
    <source>
        <dbReference type="ARBA" id="ARBA00022888"/>
    </source>
</evidence>
<reference evidence="7" key="1">
    <citation type="journal article" date="2019" name="Int. J. Syst. Evol. Microbiol.">
        <title>The Global Catalogue of Microorganisms (GCM) 10K type strain sequencing project: providing services to taxonomists for standard genome sequencing and annotation.</title>
        <authorList>
            <consortium name="The Broad Institute Genomics Platform"/>
            <consortium name="The Broad Institute Genome Sequencing Center for Infectious Disease"/>
            <person name="Wu L."/>
            <person name="Ma J."/>
        </authorList>
    </citation>
    <scope>NUCLEOTIDE SEQUENCE [LARGE SCALE GENOMIC DNA]</scope>
    <source>
        <strain evidence="7">JCM 16953</strain>
    </source>
</reference>
<evidence type="ECO:0000313" key="7">
    <source>
        <dbReference type="Proteomes" id="UP001501821"/>
    </source>
</evidence>
<evidence type="ECO:0000256" key="1">
    <source>
        <dbReference type="ARBA" id="ARBA00005187"/>
    </source>
</evidence>